<dbReference type="InterPro" id="IPR000917">
    <property type="entry name" value="Sulfatase_N"/>
</dbReference>
<dbReference type="AlphaFoldDB" id="X0TFB7"/>
<proteinExistence type="predicted"/>
<gene>
    <name evidence="2" type="ORF">S01H1_19168</name>
</gene>
<dbReference type="PANTHER" id="PTHR43751">
    <property type="entry name" value="SULFATASE"/>
    <property type="match status" value="1"/>
</dbReference>
<feature type="domain" description="Sulfatase N-terminal" evidence="1">
    <location>
        <begin position="13"/>
        <end position="165"/>
    </location>
</feature>
<protein>
    <recommendedName>
        <fullName evidence="1">Sulfatase N-terminal domain-containing protein</fullName>
    </recommendedName>
</protein>
<organism evidence="2">
    <name type="scientific">marine sediment metagenome</name>
    <dbReference type="NCBI Taxonomy" id="412755"/>
    <lineage>
        <taxon>unclassified sequences</taxon>
        <taxon>metagenomes</taxon>
        <taxon>ecological metagenomes</taxon>
    </lineage>
</organism>
<name>X0TFB7_9ZZZZ</name>
<dbReference type="SUPFAM" id="SSF53649">
    <property type="entry name" value="Alkaline phosphatase-like"/>
    <property type="match status" value="1"/>
</dbReference>
<dbReference type="PANTHER" id="PTHR43751:SF3">
    <property type="entry name" value="SULFATASE N-TERMINAL DOMAIN-CONTAINING PROTEIN"/>
    <property type="match status" value="1"/>
</dbReference>
<reference evidence="2" key="1">
    <citation type="journal article" date="2014" name="Front. Microbiol.">
        <title>High frequency of phylogenetically diverse reductive dehalogenase-homologous genes in deep subseafloor sedimentary metagenomes.</title>
        <authorList>
            <person name="Kawai M."/>
            <person name="Futagami T."/>
            <person name="Toyoda A."/>
            <person name="Takaki Y."/>
            <person name="Nishi S."/>
            <person name="Hori S."/>
            <person name="Arai W."/>
            <person name="Tsubouchi T."/>
            <person name="Morono Y."/>
            <person name="Uchiyama I."/>
            <person name="Ito T."/>
            <person name="Fujiyama A."/>
            <person name="Inagaki F."/>
            <person name="Takami H."/>
        </authorList>
    </citation>
    <scope>NUCLEOTIDE SEQUENCE</scope>
    <source>
        <strain evidence="2">Expedition CK06-06</strain>
    </source>
</reference>
<dbReference type="EMBL" id="BARS01010321">
    <property type="protein sequence ID" value="GAF92258.1"/>
    <property type="molecule type" value="Genomic_DNA"/>
</dbReference>
<evidence type="ECO:0000259" key="1">
    <source>
        <dbReference type="Pfam" id="PF00884"/>
    </source>
</evidence>
<dbReference type="Gene3D" id="3.40.720.10">
    <property type="entry name" value="Alkaline Phosphatase, subunit A"/>
    <property type="match status" value="1"/>
</dbReference>
<comment type="caution">
    <text evidence="2">The sequence shown here is derived from an EMBL/GenBank/DDBJ whole genome shotgun (WGS) entry which is preliminary data.</text>
</comment>
<sequence length="299" mass="34297">ASDEDLLLHAHGEIVNDYAVSLIEKYSGNPLFMYIHYMDPHGPYYEHPYNGVFKYPKVEFTPEDSLERVSGLYKGEIKYADSCLGELFGYLKETGIYDSSLIVLTADHGEQFFEHYGWVHLFFLFDELIHIPLIIKPPFSEGLGAVDTSLVQQLDLAPTMVEYAGGTPPENWQGNNIFYSDFHNNYVVSQMVGIFSVRTIDYKVMKTTQDYAEQRLSDPNFSHFDRRAIIPEENLFNLIDDPDEKNNLAETRRGKTIMDSLISMVDIEELMIYLDSIQGKVIKLDDETIKRLEAIGYLG</sequence>
<dbReference type="Pfam" id="PF00884">
    <property type="entry name" value="Sulfatase"/>
    <property type="match status" value="1"/>
</dbReference>
<feature type="non-terminal residue" evidence="2">
    <location>
        <position position="1"/>
    </location>
</feature>
<dbReference type="InterPro" id="IPR052701">
    <property type="entry name" value="GAG_Ulvan_Degrading_Sulfatases"/>
</dbReference>
<dbReference type="InterPro" id="IPR017850">
    <property type="entry name" value="Alkaline_phosphatase_core_sf"/>
</dbReference>
<accession>X0TFB7</accession>
<evidence type="ECO:0000313" key="2">
    <source>
        <dbReference type="EMBL" id="GAF92258.1"/>
    </source>
</evidence>